<evidence type="ECO:0000256" key="1">
    <source>
        <dbReference type="SAM" id="MobiDB-lite"/>
    </source>
</evidence>
<comment type="caution">
    <text evidence="2">The sequence shown here is derived from an EMBL/GenBank/DDBJ whole genome shotgun (WGS) entry which is preliminary data.</text>
</comment>
<keyword evidence="3" id="KW-1185">Reference proteome</keyword>
<evidence type="ECO:0000313" key="2">
    <source>
        <dbReference type="EMBL" id="PRY47085.1"/>
    </source>
</evidence>
<dbReference type="RefSeq" id="WP_281257878.1">
    <property type="nucleotide sequence ID" value="NZ_PVTE01000001.1"/>
</dbReference>
<feature type="region of interest" description="Disordered" evidence="1">
    <location>
        <begin position="1"/>
        <end position="32"/>
    </location>
</feature>
<dbReference type="AlphaFoldDB" id="A0A2T0TN37"/>
<feature type="compositionally biased region" description="Basic and acidic residues" evidence="1">
    <location>
        <begin position="20"/>
        <end position="32"/>
    </location>
</feature>
<dbReference type="EMBL" id="PVTE01000001">
    <property type="protein sequence ID" value="PRY47085.1"/>
    <property type="molecule type" value="Genomic_DNA"/>
</dbReference>
<name>A0A2T0TN37_9BACT</name>
<dbReference type="Proteomes" id="UP000238375">
    <property type="component" value="Unassembled WGS sequence"/>
</dbReference>
<proteinExistence type="predicted"/>
<evidence type="ECO:0000313" key="3">
    <source>
        <dbReference type="Proteomes" id="UP000238375"/>
    </source>
</evidence>
<protein>
    <submittedName>
        <fullName evidence="2">Uncharacterized protein</fullName>
    </submittedName>
</protein>
<sequence>MAAKNQEPEKDDEKDEEVVHDDLLADKDGDVDNLVEERDYTALG</sequence>
<accession>A0A2T0TN37</accession>
<gene>
    <name evidence="2" type="ORF">CLV58_101150</name>
</gene>
<feature type="compositionally biased region" description="Acidic residues" evidence="1">
    <location>
        <begin position="9"/>
        <end position="19"/>
    </location>
</feature>
<organism evidence="2 3">
    <name type="scientific">Spirosoma oryzae</name>
    <dbReference type="NCBI Taxonomy" id="1469603"/>
    <lineage>
        <taxon>Bacteria</taxon>
        <taxon>Pseudomonadati</taxon>
        <taxon>Bacteroidota</taxon>
        <taxon>Cytophagia</taxon>
        <taxon>Cytophagales</taxon>
        <taxon>Cytophagaceae</taxon>
        <taxon>Spirosoma</taxon>
    </lineage>
</organism>
<reference evidence="2 3" key="1">
    <citation type="submission" date="2018-03" db="EMBL/GenBank/DDBJ databases">
        <title>Genomic Encyclopedia of Archaeal and Bacterial Type Strains, Phase II (KMG-II): from individual species to whole genera.</title>
        <authorList>
            <person name="Goeker M."/>
        </authorList>
    </citation>
    <scope>NUCLEOTIDE SEQUENCE [LARGE SCALE GENOMIC DNA]</scope>
    <source>
        <strain evidence="2 3">DSM 28354</strain>
    </source>
</reference>